<dbReference type="Gene3D" id="3.40.50.720">
    <property type="entry name" value="NAD(P)-binding Rossmann-like Domain"/>
    <property type="match status" value="1"/>
</dbReference>
<feature type="compositionally biased region" description="Basic and acidic residues" evidence="5">
    <location>
        <begin position="407"/>
        <end position="417"/>
    </location>
</feature>
<keyword evidence="4" id="KW-0511">Multifunctional enzyme</keyword>
<dbReference type="PANTHER" id="PTHR43775">
    <property type="entry name" value="FATTY ACID SYNTHASE"/>
    <property type="match status" value="1"/>
</dbReference>
<dbReference type="SUPFAM" id="SSF55048">
    <property type="entry name" value="Probable ACP-binding domain of malonyl-CoA ACP transacylase"/>
    <property type="match status" value="1"/>
</dbReference>
<proteinExistence type="predicted"/>
<sequence length="666" mass="68983">MIGSPQGVLFLFPGEGGEHERMGRMLAGRYPVFADAVTAASDAVAAAGGPRVWTPRYGFRPPGGSDAGPNTVEPTPLPEFVQPALFVYQVALAELLTAWGVRPDGTVGHGPGEIAAAVTAGALPLADAAKVVVARARAAGRLAGSSATAELLTSESEVIRLVQPLEGKVSVAAVNGPRSVLVTGASRYVDVVVRRAERRGIATAGTPWDHPAHTPAMTAAIPRFLDDLGPIRPAVPHLPLYSSTYAGTVVDAADMPARYWAENLTGRVELDAALRRAAGDGMAMILEVGPEPLLAAAVRAIPRFAHTTYGAADSTDEGTAFLTCLAQFHAARALGAAATTAGPVDDRDGIEGQPAPRDGTSPIAPSARRVGPLGIGTGFPAISFDDRDTTTRSDRSPRSAAPTAAADADRRSNGEDLRAEVTGAGTLASIRLADDPPPTDIIAWTRVVDANRAIHFMAGRVALDPPMVIDRAGTYVVSGGLGALGSVMVRRLLAAGARDVVVPTRSPRPVPPLLEGFEERIVVVRCDTADRHDLDNALRDIRETGCTIRGVIHAAQVFEDTVVDAAVSGDIATVSAATAPHAGGENSLSDQDPALDAGRLARRFARISASAAHLIELTAADPVTFIAVFSTPVVGASRPAGTTIDDPWAYPDTADSRAPAAGTREH</sequence>
<evidence type="ECO:0000313" key="8">
    <source>
        <dbReference type="EMBL" id="MEU1956176.1"/>
    </source>
</evidence>
<dbReference type="InterPro" id="IPR016036">
    <property type="entry name" value="Malonyl_transacylase_ACP-bd"/>
</dbReference>
<evidence type="ECO:0000256" key="3">
    <source>
        <dbReference type="ARBA" id="ARBA00022679"/>
    </source>
</evidence>
<evidence type="ECO:0000313" key="9">
    <source>
        <dbReference type="Proteomes" id="UP001550628"/>
    </source>
</evidence>
<keyword evidence="1" id="KW-0596">Phosphopantetheine</keyword>
<keyword evidence="9" id="KW-1185">Reference proteome</keyword>
<dbReference type="InterPro" id="IPR001227">
    <property type="entry name" value="Ac_transferase_dom_sf"/>
</dbReference>
<dbReference type="InterPro" id="IPR057326">
    <property type="entry name" value="KR_dom"/>
</dbReference>
<dbReference type="InterPro" id="IPR014043">
    <property type="entry name" value="Acyl_transferase_dom"/>
</dbReference>
<dbReference type="SMART" id="SM00822">
    <property type="entry name" value="PKS_KR"/>
    <property type="match status" value="1"/>
</dbReference>
<reference evidence="8 9" key="1">
    <citation type="submission" date="2024-06" db="EMBL/GenBank/DDBJ databases">
        <title>The Natural Products Discovery Center: Release of the First 8490 Sequenced Strains for Exploring Actinobacteria Biosynthetic Diversity.</title>
        <authorList>
            <person name="Kalkreuter E."/>
            <person name="Kautsar S.A."/>
            <person name="Yang D."/>
            <person name="Bader C.D."/>
            <person name="Teijaro C.N."/>
            <person name="Fluegel L."/>
            <person name="Davis C.M."/>
            <person name="Simpson J.R."/>
            <person name="Lauterbach L."/>
            <person name="Steele A.D."/>
            <person name="Gui C."/>
            <person name="Meng S."/>
            <person name="Li G."/>
            <person name="Viehrig K."/>
            <person name="Ye F."/>
            <person name="Su P."/>
            <person name="Kiefer A.F."/>
            <person name="Nichols A."/>
            <person name="Cepeda A.J."/>
            <person name="Yan W."/>
            <person name="Fan B."/>
            <person name="Jiang Y."/>
            <person name="Adhikari A."/>
            <person name="Zheng C.-J."/>
            <person name="Schuster L."/>
            <person name="Cowan T.M."/>
            <person name="Smanski M.J."/>
            <person name="Chevrette M.G."/>
            <person name="De Carvalho L.P.S."/>
            <person name="Shen B."/>
        </authorList>
    </citation>
    <scope>NUCLEOTIDE SEQUENCE [LARGE SCALE GENOMIC DNA]</scope>
    <source>
        <strain evidence="8 9">NPDC019708</strain>
    </source>
</reference>
<evidence type="ECO:0000259" key="6">
    <source>
        <dbReference type="SMART" id="SM00822"/>
    </source>
</evidence>
<feature type="domain" description="Malonyl-CoA:ACP transacylase (MAT)" evidence="7">
    <location>
        <begin position="11"/>
        <end position="370"/>
    </location>
</feature>
<dbReference type="InterPro" id="IPR013968">
    <property type="entry name" value="PKS_KR"/>
</dbReference>
<keyword evidence="2" id="KW-0597">Phosphoprotein</keyword>
<evidence type="ECO:0000259" key="7">
    <source>
        <dbReference type="SMART" id="SM00827"/>
    </source>
</evidence>
<dbReference type="Gene3D" id="3.30.70.3290">
    <property type="match status" value="1"/>
</dbReference>
<evidence type="ECO:0000256" key="1">
    <source>
        <dbReference type="ARBA" id="ARBA00022450"/>
    </source>
</evidence>
<name>A0ABV2WZB3_9NOCA</name>
<dbReference type="InterPro" id="IPR050091">
    <property type="entry name" value="PKS_NRPS_Biosynth_Enz"/>
</dbReference>
<dbReference type="Pfam" id="PF00698">
    <property type="entry name" value="Acyl_transf_1"/>
    <property type="match status" value="1"/>
</dbReference>
<dbReference type="EMBL" id="JBEYBF010000033">
    <property type="protein sequence ID" value="MEU1956176.1"/>
    <property type="molecule type" value="Genomic_DNA"/>
</dbReference>
<protein>
    <submittedName>
        <fullName evidence="8">Acyltransferase domain-containing protein</fullName>
    </submittedName>
</protein>
<accession>A0ABV2WZB3</accession>
<keyword evidence="3" id="KW-0808">Transferase</keyword>
<dbReference type="SUPFAM" id="SSF52151">
    <property type="entry name" value="FabD/lysophospholipase-like"/>
    <property type="match status" value="1"/>
</dbReference>
<keyword evidence="8" id="KW-0012">Acyltransferase</keyword>
<dbReference type="PANTHER" id="PTHR43775:SF37">
    <property type="entry name" value="SI:DKEY-61P9.11"/>
    <property type="match status" value="1"/>
</dbReference>
<feature type="region of interest" description="Disordered" evidence="5">
    <location>
        <begin position="340"/>
        <end position="417"/>
    </location>
</feature>
<evidence type="ECO:0000256" key="2">
    <source>
        <dbReference type="ARBA" id="ARBA00022553"/>
    </source>
</evidence>
<dbReference type="RefSeq" id="WP_356959516.1">
    <property type="nucleotide sequence ID" value="NZ_JBEYBD010000030.1"/>
</dbReference>
<comment type="caution">
    <text evidence="8">The sequence shown here is derived from an EMBL/GenBank/DDBJ whole genome shotgun (WGS) entry which is preliminary data.</text>
</comment>
<dbReference type="InterPro" id="IPR016035">
    <property type="entry name" value="Acyl_Trfase/lysoPLipase"/>
</dbReference>
<organism evidence="8 9">
    <name type="scientific">Nocardia rhamnosiphila</name>
    <dbReference type="NCBI Taxonomy" id="426716"/>
    <lineage>
        <taxon>Bacteria</taxon>
        <taxon>Bacillati</taxon>
        <taxon>Actinomycetota</taxon>
        <taxon>Actinomycetes</taxon>
        <taxon>Mycobacteriales</taxon>
        <taxon>Nocardiaceae</taxon>
        <taxon>Nocardia</taxon>
    </lineage>
</organism>
<dbReference type="SMART" id="SM00827">
    <property type="entry name" value="PKS_AT"/>
    <property type="match status" value="1"/>
</dbReference>
<dbReference type="Proteomes" id="UP001550628">
    <property type="component" value="Unassembled WGS sequence"/>
</dbReference>
<feature type="region of interest" description="Disordered" evidence="5">
    <location>
        <begin position="642"/>
        <end position="666"/>
    </location>
</feature>
<gene>
    <name evidence="8" type="ORF">ABZ510_30555</name>
</gene>
<dbReference type="InterPro" id="IPR036291">
    <property type="entry name" value="NAD(P)-bd_dom_sf"/>
</dbReference>
<dbReference type="GO" id="GO:0016746">
    <property type="term" value="F:acyltransferase activity"/>
    <property type="evidence" value="ECO:0007669"/>
    <property type="project" value="UniProtKB-KW"/>
</dbReference>
<evidence type="ECO:0000256" key="5">
    <source>
        <dbReference type="SAM" id="MobiDB-lite"/>
    </source>
</evidence>
<feature type="compositionally biased region" description="Basic and acidic residues" evidence="5">
    <location>
        <begin position="384"/>
        <end position="397"/>
    </location>
</feature>
<dbReference type="Gene3D" id="3.40.366.10">
    <property type="entry name" value="Malonyl-Coenzyme A Acyl Carrier Protein, domain 2"/>
    <property type="match status" value="1"/>
</dbReference>
<dbReference type="SUPFAM" id="SSF51735">
    <property type="entry name" value="NAD(P)-binding Rossmann-fold domains"/>
    <property type="match status" value="1"/>
</dbReference>
<evidence type="ECO:0000256" key="4">
    <source>
        <dbReference type="ARBA" id="ARBA00023268"/>
    </source>
</evidence>
<dbReference type="Pfam" id="PF08659">
    <property type="entry name" value="KR"/>
    <property type="match status" value="1"/>
</dbReference>
<feature type="domain" description="Ketoreductase" evidence="6">
    <location>
        <begin position="473"/>
        <end position="651"/>
    </location>
</feature>